<dbReference type="AlphaFoldDB" id="A0A1C5G335"/>
<accession>A0A1C5G335</accession>
<dbReference type="GeneID" id="95800378"/>
<proteinExistence type="predicted"/>
<evidence type="ECO:0000313" key="1">
    <source>
        <dbReference type="EMBL" id="SCG14279.1"/>
    </source>
</evidence>
<organism evidence="1 2">
    <name type="scientific">Micromonospora echinofusca</name>
    <dbReference type="NCBI Taxonomy" id="47858"/>
    <lineage>
        <taxon>Bacteria</taxon>
        <taxon>Bacillati</taxon>
        <taxon>Actinomycetota</taxon>
        <taxon>Actinomycetes</taxon>
        <taxon>Micromonosporales</taxon>
        <taxon>Micromonosporaceae</taxon>
        <taxon>Micromonospora</taxon>
    </lineage>
</organism>
<sequence>MRAARDRFVIHLPVVTRDLLSAVRLARVVARRASVLAQTDPGETTVSVGDAQHLRHRVFCDTLLAEGRRCLLRAGHEGRCTRRPARFWDRRTRVVRNRAARSSPW</sequence>
<evidence type="ECO:0000313" key="2">
    <source>
        <dbReference type="Proteomes" id="UP000198251"/>
    </source>
</evidence>
<dbReference type="RefSeq" id="WP_088998498.1">
    <property type="nucleotide sequence ID" value="NZ_JBFAAC010000004.1"/>
</dbReference>
<gene>
    <name evidence="1" type="ORF">GA0070610_0479</name>
</gene>
<dbReference type="EMBL" id="LT607733">
    <property type="protein sequence ID" value="SCG14279.1"/>
    <property type="molecule type" value="Genomic_DNA"/>
</dbReference>
<reference evidence="1 2" key="1">
    <citation type="submission" date="2016-06" db="EMBL/GenBank/DDBJ databases">
        <authorList>
            <person name="Kjaerup R.B."/>
            <person name="Dalgaard T.S."/>
            <person name="Juul-Madsen H.R."/>
        </authorList>
    </citation>
    <scope>NUCLEOTIDE SEQUENCE [LARGE SCALE GENOMIC DNA]</scope>
    <source>
        <strain evidence="1 2">DSM 43913</strain>
    </source>
</reference>
<keyword evidence="2" id="KW-1185">Reference proteome</keyword>
<protein>
    <submittedName>
        <fullName evidence="1">Uncharacterized protein</fullName>
    </submittedName>
</protein>
<name>A0A1C5G335_MICEH</name>
<dbReference type="Proteomes" id="UP000198251">
    <property type="component" value="Chromosome I"/>
</dbReference>